<dbReference type="EMBL" id="FNQC01000029">
    <property type="protein sequence ID" value="SDZ57481.1"/>
    <property type="molecule type" value="Genomic_DNA"/>
</dbReference>
<dbReference type="InterPro" id="IPR043906">
    <property type="entry name" value="Gfo/Idh/MocA_OxRdtase_bact_C"/>
</dbReference>
<accession>A0A1H3U5W9</accession>
<dbReference type="SUPFAM" id="SSF55347">
    <property type="entry name" value="Glyceraldehyde-3-phosphate dehydrogenase-like, C-terminal domain"/>
    <property type="match status" value="1"/>
</dbReference>
<evidence type="ECO:0000313" key="5">
    <source>
        <dbReference type="Proteomes" id="UP000199663"/>
    </source>
</evidence>
<evidence type="ECO:0000259" key="3">
    <source>
        <dbReference type="Pfam" id="PF19051"/>
    </source>
</evidence>
<dbReference type="RefSeq" id="WP_026333915.1">
    <property type="nucleotide sequence ID" value="NZ_FNQC01000029.1"/>
</dbReference>
<dbReference type="PANTHER" id="PTHR43818:SF11">
    <property type="entry name" value="BCDNA.GH03377"/>
    <property type="match status" value="1"/>
</dbReference>
<reference evidence="4 5" key="1">
    <citation type="submission" date="2016-10" db="EMBL/GenBank/DDBJ databases">
        <authorList>
            <person name="Varghese N."/>
            <person name="Submissions S."/>
        </authorList>
    </citation>
    <scope>NUCLEOTIDE SEQUENCE [LARGE SCALE GENOMIC DNA]</scope>
    <source>
        <strain evidence="4 5">DSM 17997</strain>
    </source>
</reference>
<dbReference type="InterPro" id="IPR006311">
    <property type="entry name" value="TAT_signal"/>
</dbReference>
<name>A0A1H3U5W9_9BACT</name>
<organism evidence="4 5">
    <name type="scientific">Rhodonellum ikkaensis</name>
    <dbReference type="NCBI Taxonomy" id="336829"/>
    <lineage>
        <taxon>Bacteria</taxon>
        <taxon>Pseudomonadati</taxon>
        <taxon>Bacteroidota</taxon>
        <taxon>Cytophagia</taxon>
        <taxon>Cytophagales</taxon>
        <taxon>Cytophagaceae</taxon>
        <taxon>Rhodonellum</taxon>
    </lineage>
</organism>
<dbReference type="PANTHER" id="PTHR43818">
    <property type="entry name" value="BCDNA.GH03377"/>
    <property type="match status" value="1"/>
</dbReference>
<gene>
    <name evidence="4" type="ORF">SAMN05444412_12916</name>
</gene>
<proteinExistence type="predicted"/>
<evidence type="ECO:0000313" key="4">
    <source>
        <dbReference type="EMBL" id="SDZ57481.1"/>
    </source>
</evidence>
<protein>
    <submittedName>
        <fullName evidence="4">Predicted dehydrogenase</fullName>
    </submittedName>
</protein>
<dbReference type="Pfam" id="PF01408">
    <property type="entry name" value="GFO_IDH_MocA"/>
    <property type="match status" value="1"/>
</dbReference>
<feature type="domain" description="Gfo/Idh/MocA-like oxidoreductase N-terminal" evidence="2">
    <location>
        <begin position="37"/>
        <end position="161"/>
    </location>
</feature>
<keyword evidence="1" id="KW-0560">Oxidoreductase</keyword>
<dbReference type="PROSITE" id="PS51318">
    <property type="entry name" value="TAT"/>
    <property type="match status" value="1"/>
</dbReference>
<dbReference type="InterPro" id="IPR050463">
    <property type="entry name" value="Gfo/Idh/MocA_oxidrdct_glycsds"/>
</dbReference>
<dbReference type="Gene3D" id="3.30.360.10">
    <property type="entry name" value="Dihydrodipicolinate Reductase, domain 2"/>
    <property type="match status" value="1"/>
</dbReference>
<dbReference type="InterPro" id="IPR036291">
    <property type="entry name" value="NAD(P)-bd_dom_sf"/>
</dbReference>
<sequence>MDPTFNRRDFIRLSAISTLGFAFLPFSGLQAAPSDRVRIAIIGLGGMGLSHLNWFANLPEAEVVALCDVDSNRAKDALKKLNKIHPDNKAVTYTDFRHILDRPDIDAITIATPDHWHAQIAILAFQSGKDVYGEKPLSYSFKEGQMMLDALEEQDRIFQLGTQIHAGDNYHRVAEIIQSGELGKIKSVRLWKTGEPPIIKKLNFQTPPKSLNWDMWLGPAPYSEYAPEKCHVNYRYFMEYSGGVFQDFWCHIADVLYMSLEPNKLNRISATGQRSPGMGDTAAWMNVDYEFKNLDVHWTSTPPNIPGAEKRHIGACFEGTKGSLICDYNSMEIYFNGKILNDIPEVALSIPRSPGHQQNFIDSIKSRKQPESNLEYVREMTMPMHLGLISFQLGRPLEWNHRKELFQKDDEANGLLWRPYRDKWNLIGA</sequence>
<evidence type="ECO:0000259" key="2">
    <source>
        <dbReference type="Pfam" id="PF01408"/>
    </source>
</evidence>
<dbReference type="Proteomes" id="UP000199663">
    <property type="component" value="Unassembled WGS sequence"/>
</dbReference>
<dbReference type="Gene3D" id="3.40.50.720">
    <property type="entry name" value="NAD(P)-binding Rossmann-like Domain"/>
    <property type="match status" value="1"/>
</dbReference>
<evidence type="ECO:0000256" key="1">
    <source>
        <dbReference type="ARBA" id="ARBA00023002"/>
    </source>
</evidence>
<keyword evidence="5" id="KW-1185">Reference proteome</keyword>
<feature type="domain" description="Gfo/Idh/MocA-like oxidoreductase bacterial type C-terminal" evidence="3">
    <location>
        <begin position="200"/>
        <end position="425"/>
    </location>
</feature>
<dbReference type="Pfam" id="PF19051">
    <property type="entry name" value="GFO_IDH_MocA_C2"/>
    <property type="match status" value="1"/>
</dbReference>
<comment type="caution">
    <text evidence="4">The sequence shown here is derived from an EMBL/GenBank/DDBJ whole genome shotgun (WGS) entry which is preliminary data.</text>
</comment>
<dbReference type="InterPro" id="IPR000683">
    <property type="entry name" value="Gfo/Idh/MocA-like_OxRdtase_N"/>
</dbReference>
<dbReference type="SUPFAM" id="SSF51735">
    <property type="entry name" value="NAD(P)-binding Rossmann-fold domains"/>
    <property type="match status" value="1"/>
</dbReference>